<dbReference type="Pfam" id="PF10075">
    <property type="entry name" value="CSN8_PSD8_EIF3K"/>
    <property type="match status" value="1"/>
</dbReference>
<keyword evidence="1" id="KW-0647">Proteasome</keyword>
<organism evidence="3 4">
    <name type="scientific">Cordylochernes scorpioides</name>
    <dbReference type="NCBI Taxonomy" id="51811"/>
    <lineage>
        <taxon>Eukaryota</taxon>
        <taxon>Metazoa</taxon>
        <taxon>Ecdysozoa</taxon>
        <taxon>Arthropoda</taxon>
        <taxon>Chelicerata</taxon>
        <taxon>Arachnida</taxon>
        <taxon>Pseudoscorpiones</taxon>
        <taxon>Cheliferoidea</taxon>
        <taxon>Chernetidae</taxon>
        <taxon>Cordylochernes</taxon>
    </lineage>
</organism>
<evidence type="ECO:0000259" key="2">
    <source>
        <dbReference type="Pfam" id="PF10075"/>
    </source>
</evidence>
<protein>
    <submittedName>
        <fullName evidence="3">PSMD8</fullName>
    </submittedName>
</protein>
<sequence>MPPQCVGDILEVGAQWSIAMKNIPSFERYMAQLKTYYMDYDLTRTLIYSSGDTTLYDLRLDKGVSNTHLILYGRIVCCIPVSQRVACVLRRKLLPESAFKHQLLGLNLLCLLSQNRVAEFHTELELLSPSDIQSNLYIQHPVSLEQFLMEGSYNKVFLSRGNVPADSYNFFLDILLDTVRADIAACMEKAYHHIAIPEAARMLFLQNPAKVKEIAQKRGWKMASDNQSYVFTQEEKTTDDSIPAFELAQQAVEYAKELEMII</sequence>
<dbReference type="Gene3D" id="1.25.40.990">
    <property type="match status" value="1"/>
</dbReference>
<dbReference type="InterPro" id="IPR033464">
    <property type="entry name" value="CSN8_PSD8_EIF3K"/>
</dbReference>
<accession>A0ABY6L3N1</accession>
<gene>
    <name evidence="3" type="ORF">LAZ67_12001651</name>
</gene>
<feature type="domain" description="CSN8/PSMD8/EIF3K" evidence="2">
    <location>
        <begin position="99"/>
        <end position="237"/>
    </location>
</feature>
<dbReference type="InterPro" id="IPR006746">
    <property type="entry name" value="26S_Psome_Rpn12"/>
</dbReference>
<evidence type="ECO:0000313" key="4">
    <source>
        <dbReference type="Proteomes" id="UP001235939"/>
    </source>
</evidence>
<evidence type="ECO:0000313" key="3">
    <source>
        <dbReference type="EMBL" id="UYV74881.1"/>
    </source>
</evidence>
<evidence type="ECO:0000256" key="1">
    <source>
        <dbReference type="ARBA" id="ARBA00022942"/>
    </source>
</evidence>
<keyword evidence="4" id="KW-1185">Reference proteome</keyword>
<reference evidence="3 4" key="1">
    <citation type="submission" date="2022-01" db="EMBL/GenBank/DDBJ databases">
        <title>A chromosomal length assembly of Cordylochernes scorpioides.</title>
        <authorList>
            <person name="Zeh D."/>
            <person name="Zeh J."/>
        </authorList>
    </citation>
    <scope>NUCLEOTIDE SEQUENCE [LARGE SCALE GENOMIC DNA]</scope>
    <source>
        <strain evidence="3">IN4F17</strain>
        <tissue evidence="3">Whole Body</tissue>
    </source>
</reference>
<proteinExistence type="predicted"/>
<dbReference type="PANTHER" id="PTHR12387:SF0">
    <property type="entry name" value="26S PROTEASOME NON-ATPASE REGULATORY SUBUNIT 8"/>
    <property type="match status" value="1"/>
</dbReference>
<dbReference type="EMBL" id="CP092874">
    <property type="protein sequence ID" value="UYV74881.1"/>
    <property type="molecule type" value="Genomic_DNA"/>
</dbReference>
<name>A0ABY6L3N1_9ARAC</name>
<dbReference type="PANTHER" id="PTHR12387">
    <property type="entry name" value="26S PROTEASOME NON-ATPASE REGULATORY SUBUNIT 8"/>
    <property type="match status" value="1"/>
</dbReference>
<dbReference type="Proteomes" id="UP001235939">
    <property type="component" value="Chromosome 12"/>
</dbReference>